<dbReference type="InterPro" id="IPR013662">
    <property type="entry name" value="RIH_assoc-dom"/>
</dbReference>
<dbReference type="Pfam" id="PF01365">
    <property type="entry name" value="RYDR_ITPR"/>
    <property type="match status" value="2"/>
</dbReference>
<accession>A0AAE0ET13</accession>
<evidence type="ECO:0000256" key="3">
    <source>
        <dbReference type="ARBA" id="ARBA00022448"/>
    </source>
</evidence>
<comment type="caution">
    <text evidence="15">The sequence shown here is derived from an EMBL/GenBank/DDBJ whole genome shotgun (WGS) entry which is preliminary data.</text>
</comment>
<evidence type="ECO:0000256" key="10">
    <source>
        <dbReference type="ARBA" id="ARBA00023170"/>
    </source>
</evidence>
<comment type="similarity">
    <text evidence="2">Belongs to the InsP3 receptor family.</text>
</comment>
<protein>
    <recommendedName>
        <fullName evidence="14">MIR domain-containing protein</fullName>
    </recommendedName>
</protein>
<dbReference type="Pfam" id="PF08454">
    <property type="entry name" value="RIH_assoc"/>
    <property type="match status" value="1"/>
</dbReference>
<evidence type="ECO:0000256" key="6">
    <source>
        <dbReference type="ARBA" id="ARBA00022824"/>
    </source>
</evidence>
<evidence type="ECO:0000313" key="16">
    <source>
        <dbReference type="Proteomes" id="UP001190700"/>
    </source>
</evidence>
<keyword evidence="9" id="KW-0472">Membrane</keyword>
<evidence type="ECO:0000256" key="8">
    <source>
        <dbReference type="ARBA" id="ARBA00023065"/>
    </source>
</evidence>
<feature type="domain" description="MIR" evidence="14">
    <location>
        <begin position="334"/>
        <end position="397"/>
    </location>
</feature>
<dbReference type="InterPro" id="IPR014821">
    <property type="entry name" value="Ins145_P3_rcpt"/>
</dbReference>
<keyword evidence="6" id="KW-0256">Endoplasmic reticulum</keyword>
<keyword evidence="12" id="KW-0407">Ion channel</keyword>
<dbReference type="PRINTS" id="PR00779">
    <property type="entry name" value="INSP3RECEPTR"/>
</dbReference>
<comment type="subcellular location">
    <subcellularLocation>
        <location evidence="1">Endoplasmic reticulum membrane</location>
        <topology evidence="1">Multi-pass membrane protein</topology>
    </subcellularLocation>
</comment>
<sequence length="2660" mass="297182">MENTNEIPHAESHFEISLHFGDEVLLDLNEPGLVSGFLSSTLDFQECLVHSLPKGVDTPHDVDFCRYVIYHKMDYQSFFDVESRTSRDLTQKLQVEAYAGGVSEFMHFNAETKRPNALFKQRNTAPQALTASFRRESAKNRQSLKFKIEKERYANLIELQRVSGDPIQFGDVIQLQHRLTGSFVTNLAAPGEAQSMSELKLLPYGSENAWFRLLPGYKSKFIGEEVKYGDTVTLQSFRHPTMHIQVNTGSKTNQAVQAASSIPESAIIGVPKVPTTLRVHSSHRSSRFTIIPFALNTAVSAIKESQPKEAKVLSEDQYARGARDTGAQEKHPAQSLLQGGNVVQICQVESGSYLTYREGQMNRVFFQDMGSQSQELAENGALGLHKDTNSYWKFESVSPSFAGKQLTWNQHYRIKHLATNKVLKYRRSEPFQLIRNAIAHGIFGDRSLMSRVMKQAITTHHLKVTDDYKNLASIWVLRPLQTWKEEKDPQGKSGGFMPGGLLYVENVLSGARLVLGRIIDQQELEKGAGAGAGAGIVPANHRLYLASTFARQLEMDALALYRVKEADVEPLWMVLHTKRSLLLFVNQIDKAKFESPVGEAPLEAWNQAIAGSQLGAVLAQHFSDGSILVVLERLILNLTPHSNNGNVLTRDGVPNERLQRAVREQGIIELLVRLLKVIFEEKGLPLKLIGDINPSTLMYLCQLVYRVLKQVSKENRTNQMMLAPHISMMQMHLGTEMKVINTLQEIYAGNKLLISQIQDKQLNQFLELLEEHRKPRFVKFLQVLALFDGEPIPLNQRRIINFLKHHKEILPIIDMDSDDNLVLVDDVDNTECQLSSFTRHMDKLLSTDTGLMSREEVLLCYYKQMLELYHCLCVGGNAEGIGFLLEVADLIGASYGRLLEIIKSKDLPCQIREPATRLFCALHVENTVMVQKSRVVRKSWLWADAVERFASYSQPAAEGEQHAQPGTALSVRNMNMRQPSSNLVMAMTTEVQEDRYGMVKDFILTYITKTVLRNVHEEGHMRLTLAILELLEYLLRNGHYTKSVEGKTKPLRRMQEKEKEKTTPVGRMQSRDDSFVGEESNEVLEAVIEESIEAFPGGVEEKVPDDNVKALAGLEDEEKEEGEDVENEEGRTWRSVKAEHDLVDLQSLSGPLLQLIDGHNSKAESNSDEGQLLMRCQVQVCTLLAAMYEVRLDKRACIVLGRFETFFRAKYAEPLAALQNNPALSTGFAKARSRGLCSRDELEVLCGDLFSKVQFPLMELKQTEPLGRPSRFVSILIQLMTSQHLPLVKAAFDLLYHHFMQSAALMTHLDEMQLLAVPALCTDYLQVQREVFGINSHLQRLFDYACKAAITKAEGSSAPIVENSDAPDHKQRVSLRSISMSNSRYGRSERNIRRGSTERHASRAAAARKNSIVACQRSLLSWLAKLSASDEADTDPPTASSAGRPVELDMLWVSVLSLLSSPAEARRAALRRKVALQTILRNSGVMELAFHVLKLTQLLEMIPAQEVVLFHPLLNVCHRLLAACCILPHHSANQQLLWNQLPALMESAVVPGLEAAQTIAAALFHNPNLGEIVDAALIQRFMDLVLYHGQQAQFLCPLLAIVSTGEMTHVPMRELVLGMLLKNTASVSLLWDSPSGFAERAELMASYEQLDPPGLAKSMLLYHVHYVMLLAACVKDVSVGARQPLRSTFTLPQVIDHILNCAREPTPCHAPYALSSMFVPGDRQPYVAMGPVRGDIAVATQALVKAPFVRLLTSLYFSTDDASRSLQESQEMRIWEAFPPPGSSQEPQTQDTSILLTDLDDRWIPKFSELGDDVPLPGGIGAPHQEGSQKGGVEEPSMEARQAREGRAPSRMESRMESQMESQMESRGDLDVFELGPTSLMDDFAADIESSAFVHRELRTYVFGCVLPCLDTYLGNVHDVIYSEANLAGIRRTTPEDVARALAKLQCAIVEEMRRSAGEVLFGVPGMPADKALDIVRALLKALGNEEEEVDELEQRSTPALSHRNADDDSWSDEAEQLSSFRANKWRETEKGWDSAEIELHEAWAQLKGRMLETLELGSTSKVIWNLSRLLANRQAAGPRRRHIRADAAGLGEERPKSILGRLQRLLMLGDKQGGHGSQMHSDSEEEGDNDKGCDGSEESDPAFAEETNTLGSIVRLLQHDCSKEMTVAALEVLRYGVYAEEPALISGSAHAPLVVEEHTRLNLQRIDVAHAPVKLALSERMRRRLLWWVQLRYVCQGVGSLALRHTSITSQKVPAEAARRLLLSLVEGDNPEALTLIHQQLTQGDDDSKQVTQSFFASINTILQEMLDAMPTFFHVVVISHQPRVSGIRHVRVGAPDLKESSAGSSGGQREDGRLLVRRVKDACELLRLLQLLGRHSQPGMQALMRSQPHCLQTYDIVSLCIKLVETLQPLLAHSLDEGVNHLPLLMVSCLATLRQFVRGPCPENQALVCHSPLLKSLDQMLTSLSLKEYVSGWEAHREHAVVKFAKGQYRGVFTPDLWGMDLTPPTMCCCLHYAALDLIGSLMEGGSAEHAATIRQKLQLSKMHTNMYYLHKLVTRAQASRGRVRGAAAGIGLRSEQLHQLGVEGVMRLLYTDCVQHLLVFKMLAQYGHQDFRALMRPMARPQHPAHDFYRCRPPPLCPARSLTRTRAVSVEPADLMG</sequence>
<keyword evidence="3" id="KW-0813">Transport</keyword>
<organism evidence="15 16">
    <name type="scientific">Cymbomonas tetramitiformis</name>
    <dbReference type="NCBI Taxonomy" id="36881"/>
    <lineage>
        <taxon>Eukaryota</taxon>
        <taxon>Viridiplantae</taxon>
        <taxon>Chlorophyta</taxon>
        <taxon>Pyramimonadophyceae</taxon>
        <taxon>Pyramimonadales</taxon>
        <taxon>Pyramimonadaceae</taxon>
        <taxon>Cymbomonas</taxon>
    </lineage>
</organism>
<evidence type="ECO:0000256" key="12">
    <source>
        <dbReference type="ARBA" id="ARBA00023303"/>
    </source>
</evidence>
<dbReference type="GO" id="GO:0070679">
    <property type="term" value="F:inositol 1,4,5 trisphosphate binding"/>
    <property type="evidence" value="ECO:0007669"/>
    <property type="project" value="InterPro"/>
</dbReference>
<reference evidence="15 16" key="1">
    <citation type="journal article" date="2015" name="Genome Biol. Evol.">
        <title>Comparative Genomics of a Bacterivorous Green Alga Reveals Evolutionary Causalities and Consequences of Phago-Mixotrophic Mode of Nutrition.</title>
        <authorList>
            <person name="Burns J.A."/>
            <person name="Paasch A."/>
            <person name="Narechania A."/>
            <person name="Kim E."/>
        </authorList>
    </citation>
    <scope>NUCLEOTIDE SEQUENCE [LARGE SCALE GENOMIC DNA]</scope>
    <source>
        <strain evidence="15 16">PLY_AMNH</strain>
    </source>
</reference>
<dbReference type="Proteomes" id="UP001190700">
    <property type="component" value="Unassembled WGS sequence"/>
</dbReference>
<dbReference type="Pfam" id="PF02815">
    <property type="entry name" value="MIR"/>
    <property type="match status" value="1"/>
</dbReference>
<dbReference type="EMBL" id="LGRX02033801">
    <property type="protein sequence ID" value="KAK3239858.1"/>
    <property type="molecule type" value="Genomic_DNA"/>
</dbReference>
<name>A0AAE0ET13_9CHLO</name>
<evidence type="ECO:0000256" key="5">
    <source>
        <dbReference type="ARBA" id="ARBA00022737"/>
    </source>
</evidence>
<evidence type="ECO:0000256" key="2">
    <source>
        <dbReference type="ARBA" id="ARBA00009453"/>
    </source>
</evidence>
<gene>
    <name evidence="15" type="ORF">CYMTET_50243</name>
</gene>
<proteinExistence type="inferred from homology"/>
<dbReference type="InterPro" id="IPR000493">
    <property type="entry name" value="InsP3_rcpt"/>
</dbReference>
<feature type="compositionally biased region" description="Basic and acidic residues" evidence="13">
    <location>
        <begin position="1841"/>
        <end position="1855"/>
    </location>
</feature>
<feature type="region of interest" description="Disordered" evidence="13">
    <location>
        <begin position="1814"/>
        <end position="1855"/>
    </location>
</feature>
<feature type="region of interest" description="Disordered" evidence="13">
    <location>
        <begin position="2111"/>
        <end position="2143"/>
    </location>
</feature>
<dbReference type="Pfam" id="PF08709">
    <property type="entry name" value="Ins145_P3_rec"/>
    <property type="match status" value="1"/>
</dbReference>
<dbReference type="InterPro" id="IPR000699">
    <property type="entry name" value="RIH_dom"/>
</dbReference>
<evidence type="ECO:0000259" key="14">
    <source>
        <dbReference type="PROSITE" id="PS50919"/>
    </source>
</evidence>
<feature type="compositionally biased region" description="Basic and acidic residues" evidence="13">
    <location>
        <begin position="1051"/>
        <end position="1062"/>
    </location>
</feature>
<dbReference type="InterPro" id="IPR016093">
    <property type="entry name" value="MIR_motif"/>
</dbReference>
<dbReference type="InterPro" id="IPR035910">
    <property type="entry name" value="RyR/IP3R_RIH_dom_sf"/>
</dbReference>
<dbReference type="PANTHER" id="PTHR13715:SF99">
    <property type="entry name" value="INOSITOL 1,4,5-TRISPHOSPHATE RECEPTOR-LIKE PROTEIN A"/>
    <property type="match status" value="1"/>
</dbReference>
<evidence type="ECO:0000256" key="9">
    <source>
        <dbReference type="ARBA" id="ARBA00023136"/>
    </source>
</evidence>
<dbReference type="Gene3D" id="2.80.10.50">
    <property type="match status" value="2"/>
</dbReference>
<keyword evidence="8" id="KW-0406">Ion transport</keyword>
<dbReference type="SUPFAM" id="SSF100909">
    <property type="entry name" value="IP3 receptor type 1 binding core, domain 2"/>
    <property type="match status" value="2"/>
</dbReference>
<dbReference type="GO" id="GO:0005789">
    <property type="term" value="C:endoplasmic reticulum membrane"/>
    <property type="evidence" value="ECO:0007669"/>
    <property type="project" value="UniProtKB-SubCell"/>
</dbReference>
<feature type="compositionally biased region" description="Acidic residues" evidence="13">
    <location>
        <begin position="1114"/>
        <end position="1127"/>
    </location>
</feature>
<keyword evidence="4" id="KW-0812">Transmembrane</keyword>
<keyword evidence="5" id="KW-0677">Repeat</keyword>
<feature type="region of interest" description="Disordered" evidence="13">
    <location>
        <begin position="1051"/>
        <end position="1076"/>
    </location>
</feature>
<evidence type="ECO:0000256" key="7">
    <source>
        <dbReference type="ARBA" id="ARBA00022989"/>
    </source>
</evidence>
<evidence type="ECO:0000256" key="1">
    <source>
        <dbReference type="ARBA" id="ARBA00004477"/>
    </source>
</evidence>
<dbReference type="InterPro" id="IPR015925">
    <property type="entry name" value="Ryanodine_IP3_receptor"/>
</dbReference>
<feature type="region of interest" description="Disordered" evidence="13">
    <location>
        <begin position="1990"/>
        <end position="2013"/>
    </location>
</feature>
<dbReference type="SUPFAM" id="SSF82109">
    <property type="entry name" value="MIR domain"/>
    <property type="match status" value="1"/>
</dbReference>
<evidence type="ECO:0000313" key="15">
    <source>
        <dbReference type="EMBL" id="KAK3239858.1"/>
    </source>
</evidence>
<dbReference type="PANTHER" id="PTHR13715">
    <property type="entry name" value="RYANODINE RECEPTOR AND IP3 RECEPTOR"/>
    <property type="match status" value="1"/>
</dbReference>
<dbReference type="GO" id="GO:0005220">
    <property type="term" value="F:inositol 1,4,5-trisphosphate-gated calcium channel activity"/>
    <property type="evidence" value="ECO:0007669"/>
    <property type="project" value="InterPro"/>
</dbReference>
<keyword evidence="16" id="KW-1185">Reference proteome</keyword>
<keyword evidence="7" id="KW-1133">Transmembrane helix</keyword>
<keyword evidence="11" id="KW-1071">Ligand-gated ion channel</keyword>
<dbReference type="Gene3D" id="1.25.10.30">
    <property type="entry name" value="IP3 receptor type 1 binding core, RIH domain"/>
    <property type="match status" value="1"/>
</dbReference>
<keyword evidence="10" id="KW-0675">Receptor</keyword>
<evidence type="ECO:0000256" key="13">
    <source>
        <dbReference type="SAM" id="MobiDB-lite"/>
    </source>
</evidence>
<evidence type="ECO:0000256" key="4">
    <source>
        <dbReference type="ARBA" id="ARBA00022692"/>
    </source>
</evidence>
<feature type="region of interest" description="Disordered" evidence="13">
    <location>
        <begin position="1112"/>
        <end position="1132"/>
    </location>
</feature>
<dbReference type="InterPro" id="IPR036300">
    <property type="entry name" value="MIR_dom_sf"/>
</dbReference>
<dbReference type="PROSITE" id="PS50919">
    <property type="entry name" value="MIR"/>
    <property type="match status" value="1"/>
</dbReference>
<evidence type="ECO:0000256" key="11">
    <source>
        <dbReference type="ARBA" id="ARBA00023286"/>
    </source>
</evidence>